<gene>
    <name evidence="16" type="primary">LOC115158108</name>
</gene>
<evidence type="ECO:0000259" key="14">
    <source>
        <dbReference type="PROSITE" id="PS50026"/>
    </source>
</evidence>
<evidence type="ECO:0000256" key="8">
    <source>
        <dbReference type="ARBA" id="ARBA00023180"/>
    </source>
</evidence>
<dbReference type="GO" id="GO:0005576">
    <property type="term" value="C:extracellular region"/>
    <property type="evidence" value="ECO:0007669"/>
    <property type="project" value="InterPro"/>
</dbReference>
<dbReference type="PROSITE" id="PS51234">
    <property type="entry name" value="TSP3"/>
    <property type="match status" value="1"/>
</dbReference>
<dbReference type="InterPro" id="IPR049883">
    <property type="entry name" value="NOTCH1_EGF-like"/>
</dbReference>
<dbReference type="InterPro" id="IPR046970">
    <property type="entry name" value="TSP/COMP_CC_sf"/>
</dbReference>
<dbReference type="Ensembl" id="ENSSTUT00000024538.1">
    <property type="protein sequence ID" value="ENSSTUP00000023396.1"/>
    <property type="gene ID" value="ENSSTUG00000008752.1"/>
</dbReference>
<feature type="coiled-coil region" evidence="11">
    <location>
        <begin position="31"/>
        <end position="58"/>
    </location>
</feature>
<keyword evidence="8" id="KW-0325">Glycoprotein</keyword>
<comment type="similarity">
    <text evidence="1">Belongs to the thrombospondin family.</text>
</comment>
<protein>
    <submittedName>
        <fullName evidence="16">Si:ch211-43f4.1</fullName>
    </submittedName>
</protein>
<dbReference type="Pfam" id="PF02412">
    <property type="entry name" value="TSP_3"/>
    <property type="match status" value="4"/>
</dbReference>
<dbReference type="GO" id="GO:0007155">
    <property type="term" value="P:cell adhesion"/>
    <property type="evidence" value="ECO:0007669"/>
    <property type="project" value="UniProtKB-KW"/>
</dbReference>
<dbReference type="FunFam" id="2.10.25.10:FF:000170">
    <property type="entry name" value="thrombospondin-3 isoform X1"/>
    <property type="match status" value="1"/>
</dbReference>
<dbReference type="SMART" id="SM00179">
    <property type="entry name" value="EGF_CA"/>
    <property type="match status" value="2"/>
</dbReference>
<feature type="domain" description="TSP C-terminal" evidence="15">
    <location>
        <begin position="451"/>
        <end position="665"/>
    </location>
</feature>
<evidence type="ECO:0000256" key="13">
    <source>
        <dbReference type="SAM" id="SignalP"/>
    </source>
</evidence>
<evidence type="ECO:0000256" key="11">
    <source>
        <dbReference type="SAM" id="Coils"/>
    </source>
</evidence>
<feature type="compositionally biased region" description="Basic and acidic residues" evidence="12">
    <location>
        <begin position="346"/>
        <end position="359"/>
    </location>
</feature>
<dbReference type="InterPro" id="IPR008859">
    <property type="entry name" value="Thrombospondin_C"/>
</dbReference>
<dbReference type="InterPro" id="IPR003367">
    <property type="entry name" value="Thrombospondin_3-like_rpt"/>
</dbReference>
<dbReference type="GO" id="GO:0005509">
    <property type="term" value="F:calcium ion binding"/>
    <property type="evidence" value="ECO:0007669"/>
    <property type="project" value="UniProtKB-UniRule"/>
</dbReference>
<keyword evidence="4" id="KW-0677">Repeat</keyword>
<dbReference type="SUPFAM" id="SSF103647">
    <property type="entry name" value="TSP type-3 repeat"/>
    <property type="match status" value="2"/>
</dbReference>
<dbReference type="FunFam" id="4.10.1080.10:FF:000001">
    <property type="entry name" value="Thrombospondin 3"/>
    <property type="match status" value="1"/>
</dbReference>
<organism evidence="16 17">
    <name type="scientific">Salmo trutta</name>
    <name type="common">Brown trout</name>
    <dbReference type="NCBI Taxonomy" id="8032"/>
    <lineage>
        <taxon>Eukaryota</taxon>
        <taxon>Metazoa</taxon>
        <taxon>Chordata</taxon>
        <taxon>Craniata</taxon>
        <taxon>Vertebrata</taxon>
        <taxon>Euteleostomi</taxon>
        <taxon>Actinopterygii</taxon>
        <taxon>Neopterygii</taxon>
        <taxon>Teleostei</taxon>
        <taxon>Protacanthopterygii</taxon>
        <taxon>Salmoniformes</taxon>
        <taxon>Salmonidae</taxon>
        <taxon>Salmoninae</taxon>
        <taxon>Salmo</taxon>
    </lineage>
</organism>
<keyword evidence="17" id="KW-1185">Reference proteome</keyword>
<dbReference type="PROSITE" id="PS50026">
    <property type="entry name" value="EGF_3"/>
    <property type="match status" value="1"/>
</dbReference>
<keyword evidence="6" id="KW-0130">Cell adhesion</keyword>
<comment type="caution">
    <text evidence="9">Lacks conserved residue(s) required for the propagation of feature annotation.</text>
</comment>
<reference evidence="16" key="2">
    <citation type="submission" date="2025-09" db="UniProtKB">
        <authorList>
            <consortium name="Ensembl"/>
        </authorList>
    </citation>
    <scope>IDENTIFICATION</scope>
</reference>
<evidence type="ECO:0000256" key="6">
    <source>
        <dbReference type="ARBA" id="ARBA00022889"/>
    </source>
</evidence>
<dbReference type="CDD" id="cd16077">
    <property type="entry name" value="TSP-5cc"/>
    <property type="match status" value="1"/>
</dbReference>
<dbReference type="FunFam" id="2.10.25.10:FF:000027">
    <property type="entry name" value="Thrombospondin 3"/>
    <property type="match status" value="1"/>
</dbReference>
<dbReference type="SUPFAM" id="SSF57196">
    <property type="entry name" value="EGF/Laminin"/>
    <property type="match status" value="1"/>
</dbReference>
<evidence type="ECO:0000313" key="17">
    <source>
        <dbReference type="Proteomes" id="UP000472277"/>
    </source>
</evidence>
<dbReference type="FunFam" id="2.10.25.10:FF:000232">
    <property type="entry name" value="thrombospondin-3 isoform X1"/>
    <property type="match status" value="1"/>
</dbReference>
<evidence type="ECO:0000256" key="4">
    <source>
        <dbReference type="ARBA" id="ARBA00022737"/>
    </source>
</evidence>
<feature type="repeat" description="TSP type-3" evidence="10">
    <location>
        <begin position="412"/>
        <end position="447"/>
    </location>
</feature>
<dbReference type="Gene3D" id="1.20.5.10">
    <property type="match status" value="1"/>
</dbReference>
<keyword evidence="7" id="KW-1015">Disulfide bond</keyword>
<evidence type="ECO:0000256" key="9">
    <source>
        <dbReference type="PROSITE-ProRule" id="PRU00076"/>
    </source>
</evidence>
<dbReference type="Pfam" id="PF07645">
    <property type="entry name" value="EGF_CA"/>
    <property type="match status" value="2"/>
</dbReference>
<dbReference type="FunFam" id="2.60.120.200:FF:000002">
    <property type="entry name" value="Thrombospondin 3"/>
    <property type="match status" value="1"/>
</dbReference>
<dbReference type="PROSITE" id="PS01186">
    <property type="entry name" value="EGF_2"/>
    <property type="match status" value="1"/>
</dbReference>
<dbReference type="SMART" id="SM00181">
    <property type="entry name" value="EGF"/>
    <property type="match status" value="4"/>
</dbReference>
<evidence type="ECO:0000313" key="16">
    <source>
        <dbReference type="Ensembl" id="ENSSTUP00000023396.1"/>
    </source>
</evidence>
<sequence length="677" mass="74180">WHKTHKILVSVFLVVKCFSFSNSDEEIINQIKGTNQALAEIKELLKQQIQEIVFLKNTVIKCKGCGMQGPPRTSCYPNPCHMGVKCIETAGGIKCGPCPEGMEVNGTHCTHVDECVLKPCHMGVRCINTSPGFRCGPCPTGYTSPRVQGIGLSYATNNKQVCKDINECKGPNNGGCVENSNCVNTPGSFKCGPCKAGYVGDQRKGCKPERACGKGQLNPCHASGECIVQRDGKIECQCGVGWAGNGYFCSSDIDIDGFPDEKLECTERNCAKDNCLTVPNSGQEDADKDGKGDACDEDALIPLWVPNANQKDRDGDKVGDACDSCPYVPNPDQLDMDNDLIGDPCDTNKDSDGDGHQDSQDNCPAVINSSQLDTDKDGLGDECDDDDDDDGIPDLLPPGPDNCRLIPNPLQEDSDGDGVGNVCENDFDNDTIIDSIDVCPENAEVTLTDFRPYQTVVLDPEGDAQIDPNWVVLNQGREIVQTMNSDPGLAVGYTAFNGVDFEGTFHVNTVTDDDYAGFIFGYQDSSSFYVVMWKQVVQTYWQANPFRAVAEPGIQLKAVKSNTGPGENLRNSLWHTGDTSDQVKLLWKDVRNVGWKDKTSYRWFLQHRPQDGYIRVRFYEGPQIVADTGIIIDTTMRGGRLGVFCFSQENIIWANLRYRCNGDTRTPLTYSTFCVTA</sequence>
<feature type="domain" description="EGF-like" evidence="14">
    <location>
        <begin position="208"/>
        <end position="250"/>
    </location>
</feature>
<dbReference type="InterPro" id="IPR018097">
    <property type="entry name" value="EGF_Ca-bd_CS"/>
</dbReference>
<dbReference type="FunFam" id="1.20.5.10:FF:000001">
    <property type="entry name" value="thrombospondin-3 isoform X2"/>
    <property type="match status" value="1"/>
</dbReference>
<accession>A0A673XSE5</accession>
<dbReference type="PANTHER" id="PTHR10199:SF88">
    <property type="entry name" value="CARTILAGE OLIGOMERIC MATRIX PROTEIN"/>
    <property type="match status" value="1"/>
</dbReference>
<keyword evidence="11" id="KW-0175">Coiled coil</keyword>
<evidence type="ECO:0000256" key="5">
    <source>
        <dbReference type="ARBA" id="ARBA00022837"/>
    </source>
</evidence>
<evidence type="ECO:0000256" key="3">
    <source>
        <dbReference type="ARBA" id="ARBA00022729"/>
    </source>
</evidence>
<dbReference type="Proteomes" id="UP000472277">
    <property type="component" value="Chromosome 22"/>
</dbReference>
<dbReference type="Gene3D" id="2.10.25.10">
    <property type="entry name" value="Laminin"/>
    <property type="match status" value="4"/>
</dbReference>
<dbReference type="InterPro" id="IPR001881">
    <property type="entry name" value="EGF-like_Ca-bd_dom"/>
</dbReference>
<dbReference type="Pfam" id="PF05735">
    <property type="entry name" value="TSP_C"/>
    <property type="match status" value="1"/>
</dbReference>
<proteinExistence type="inferred from homology"/>
<dbReference type="AlphaFoldDB" id="A0A673XSE5"/>
<dbReference type="InterPro" id="IPR039081">
    <property type="entry name" value="TSP-5_CC"/>
</dbReference>
<dbReference type="FunFam" id="2.10.25.10:FF:000025">
    <property type="entry name" value="Thrombospondin 3"/>
    <property type="match status" value="1"/>
</dbReference>
<feature type="signal peptide" evidence="13">
    <location>
        <begin position="1"/>
        <end position="19"/>
    </location>
</feature>
<dbReference type="InterPro" id="IPR024665">
    <property type="entry name" value="TSP/COMP_CC"/>
</dbReference>
<dbReference type="Pfam" id="PF11598">
    <property type="entry name" value="COMP"/>
    <property type="match status" value="1"/>
</dbReference>
<dbReference type="InterPro" id="IPR028974">
    <property type="entry name" value="TSP_type-3_rpt"/>
</dbReference>
<dbReference type="SUPFAM" id="SSF58006">
    <property type="entry name" value="Assembly domain of cartilage oligomeric matrix protein"/>
    <property type="match status" value="1"/>
</dbReference>
<dbReference type="PROSITE" id="PS51236">
    <property type="entry name" value="TSP_CTER"/>
    <property type="match status" value="1"/>
</dbReference>
<evidence type="ECO:0000256" key="12">
    <source>
        <dbReference type="SAM" id="MobiDB-lite"/>
    </source>
</evidence>
<dbReference type="CDD" id="cd00054">
    <property type="entry name" value="EGF_CA"/>
    <property type="match status" value="2"/>
</dbReference>
<dbReference type="SUPFAM" id="SSF49899">
    <property type="entry name" value="Concanavalin A-like lectins/glucanases"/>
    <property type="match status" value="1"/>
</dbReference>
<dbReference type="Gene3D" id="2.60.120.200">
    <property type="match status" value="1"/>
</dbReference>
<dbReference type="InterPro" id="IPR013320">
    <property type="entry name" value="ConA-like_dom_sf"/>
</dbReference>
<feature type="compositionally biased region" description="Acidic residues" evidence="12">
    <location>
        <begin position="380"/>
        <end position="392"/>
    </location>
</feature>
<dbReference type="InterPro" id="IPR000742">
    <property type="entry name" value="EGF"/>
</dbReference>
<dbReference type="PROSITE" id="PS01187">
    <property type="entry name" value="EGF_CA"/>
    <property type="match status" value="1"/>
</dbReference>
<name>A0A673XSE5_SALTR</name>
<dbReference type="GeneTree" id="ENSGT00940000166148"/>
<keyword evidence="3 13" id="KW-0732">Signal</keyword>
<feature type="chain" id="PRO_5025614957" evidence="13">
    <location>
        <begin position="20"/>
        <end position="677"/>
    </location>
</feature>
<dbReference type="PANTHER" id="PTHR10199">
    <property type="entry name" value="THROMBOSPONDIN"/>
    <property type="match status" value="1"/>
</dbReference>
<keyword evidence="2 9" id="KW-0245">EGF-like domain</keyword>
<feature type="region of interest" description="Disordered" evidence="12">
    <location>
        <begin position="322"/>
        <end position="402"/>
    </location>
</feature>
<dbReference type="Gene3D" id="4.10.1080.10">
    <property type="entry name" value="TSP type-3 repeat"/>
    <property type="match status" value="1"/>
</dbReference>
<evidence type="ECO:0000259" key="15">
    <source>
        <dbReference type="PROSITE" id="PS51236"/>
    </source>
</evidence>
<evidence type="ECO:0000256" key="1">
    <source>
        <dbReference type="ARBA" id="ARBA00009456"/>
    </source>
</evidence>
<dbReference type="InterPro" id="IPR017897">
    <property type="entry name" value="Thrombospondin_3_rpt"/>
</dbReference>
<evidence type="ECO:0000256" key="10">
    <source>
        <dbReference type="PROSITE-ProRule" id="PRU00634"/>
    </source>
</evidence>
<evidence type="ECO:0000256" key="2">
    <source>
        <dbReference type="ARBA" id="ARBA00022536"/>
    </source>
</evidence>
<keyword evidence="5 10" id="KW-0106">Calcium</keyword>
<reference evidence="16" key="1">
    <citation type="submission" date="2025-08" db="UniProtKB">
        <authorList>
            <consortium name="Ensembl"/>
        </authorList>
    </citation>
    <scope>IDENTIFICATION</scope>
</reference>
<evidence type="ECO:0000256" key="7">
    <source>
        <dbReference type="ARBA" id="ARBA00023157"/>
    </source>
</evidence>